<dbReference type="InterPro" id="IPR006553">
    <property type="entry name" value="Leu-rich_rpt_Cys-con_subtyp"/>
</dbReference>
<organism evidence="1 2">
    <name type="scientific">Bodo saltans</name>
    <name type="common">Flagellated protozoan</name>
    <dbReference type="NCBI Taxonomy" id="75058"/>
    <lineage>
        <taxon>Eukaryota</taxon>
        <taxon>Discoba</taxon>
        <taxon>Euglenozoa</taxon>
        <taxon>Kinetoplastea</taxon>
        <taxon>Metakinetoplastina</taxon>
        <taxon>Eubodonida</taxon>
        <taxon>Bodonidae</taxon>
        <taxon>Bodo</taxon>
    </lineage>
</organism>
<keyword evidence="2" id="KW-1185">Reference proteome</keyword>
<reference evidence="2" key="1">
    <citation type="submission" date="2015-09" db="EMBL/GenBank/DDBJ databases">
        <authorList>
            <consortium name="Pathogen Informatics"/>
        </authorList>
    </citation>
    <scope>NUCLEOTIDE SEQUENCE [LARGE SCALE GENOMIC DNA]</scope>
    <source>
        <strain evidence="2">Lake Konstanz</strain>
    </source>
</reference>
<dbReference type="VEuPathDB" id="TriTrypDB:BSAL_63185"/>
<name>A0A0S4IMQ0_BODSA</name>
<dbReference type="GO" id="GO:0016301">
    <property type="term" value="F:kinase activity"/>
    <property type="evidence" value="ECO:0007669"/>
    <property type="project" value="UniProtKB-KW"/>
</dbReference>
<sequence length="188" mass="21237">MRYVGQFPRLKYLDMERGPMCNDDGLRHLSRLLELKYVTFERGIVCGPGFQFLTNLTLEFVNVNECYEFNDEGMLYLGRILTALSAELKDTKITDTGLLHISGLPELRELAIPGCSVTNRGVLHICRLPKLWGLNLAGCEKLTNVALDHLHRLPMVSDLSLVVSTRQRGITDEGIARLQALTRFPIYS</sequence>
<proteinExistence type="predicted"/>
<dbReference type="SUPFAM" id="SSF52047">
    <property type="entry name" value="RNI-like"/>
    <property type="match status" value="1"/>
</dbReference>
<dbReference type="Gene3D" id="3.80.10.10">
    <property type="entry name" value="Ribonuclease Inhibitor"/>
    <property type="match status" value="2"/>
</dbReference>
<accession>A0A0S4IMQ0</accession>
<dbReference type="PANTHER" id="PTHR13318:SF247">
    <property type="entry name" value="GH16156P"/>
    <property type="match status" value="1"/>
</dbReference>
<evidence type="ECO:0000313" key="1">
    <source>
        <dbReference type="EMBL" id="CUF51279.1"/>
    </source>
</evidence>
<dbReference type="Proteomes" id="UP000051952">
    <property type="component" value="Unassembled WGS sequence"/>
</dbReference>
<evidence type="ECO:0000313" key="2">
    <source>
        <dbReference type="Proteomes" id="UP000051952"/>
    </source>
</evidence>
<dbReference type="PANTHER" id="PTHR13318">
    <property type="entry name" value="PARTNER OF PAIRED, ISOFORM B-RELATED"/>
    <property type="match status" value="1"/>
</dbReference>
<dbReference type="AlphaFoldDB" id="A0A0S4IMQ0"/>
<keyword evidence="1" id="KW-0675">Receptor</keyword>
<dbReference type="InterPro" id="IPR032675">
    <property type="entry name" value="LRR_dom_sf"/>
</dbReference>
<dbReference type="GO" id="GO:0031146">
    <property type="term" value="P:SCF-dependent proteasomal ubiquitin-dependent protein catabolic process"/>
    <property type="evidence" value="ECO:0007669"/>
    <property type="project" value="TreeGrafter"/>
</dbReference>
<dbReference type="SMART" id="SM00367">
    <property type="entry name" value="LRR_CC"/>
    <property type="match status" value="3"/>
</dbReference>
<keyword evidence="1" id="KW-0808">Transferase</keyword>
<keyword evidence="1" id="KW-0418">Kinase</keyword>
<gene>
    <name evidence="1" type="ORF">BSAL_63185</name>
</gene>
<dbReference type="OrthoDB" id="544129at2759"/>
<protein>
    <submittedName>
        <fullName evidence="1">Receptor-type protein kinase, putative</fullName>
    </submittedName>
</protein>
<dbReference type="EMBL" id="CYKH01000342">
    <property type="protein sequence ID" value="CUF51279.1"/>
    <property type="molecule type" value="Genomic_DNA"/>
</dbReference>
<dbReference type="GO" id="GO:0019005">
    <property type="term" value="C:SCF ubiquitin ligase complex"/>
    <property type="evidence" value="ECO:0007669"/>
    <property type="project" value="TreeGrafter"/>
</dbReference>